<feature type="region of interest" description="Disordered" evidence="1">
    <location>
        <begin position="1"/>
        <end position="49"/>
    </location>
</feature>
<dbReference type="OrthoDB" id="10414283at2759"/>
<organism evidence="2 3">
    <name type="scientific">Perkinsus chesapeaki</name>
    <name type="common">Clam parasite</name>
    <name type="synonym">Perkinsus andrewsi</name>
    <dbReference type="NCBI Taxonomy" id="330153"/>
    <lineage>
        <taxon>Eukaryota</taxon>
        <taxon>Sar</taxon>
        <taxon>Alveolata</taxon>
        <taxon>Perkinsozoa</taxon>
        <taxon>Perkinsea</taxon>
        <taxon>Perkinsida</taxon>
        <taxon>Perkinsidae</taxon>
        <taxon>Perkinsus</taxon>
    </lineage>
</organism>
<gene>
    <name evidence="2" type="ORF">FOL47_004930</name>
</gene>
<evidence type="ECO:0000313" key="2">
    <source>
        <dbReference type="EMBL" id="KAF4664788.1"/>
    </source>
</evidence>
<dbReference type="AlphaFoldDB" id="A0A7J6LZR1"/>
<dbReference type="Proteomes" id="UP000591131">
    <property type="component" value="Unassembled WGS sequence"/>
</dbReference>
<proteinExistence type="predicted"/>
<evidence type="ECO:0000256" key="1">
    <source>
        <dbReference type="SAM" id="MobiDB-lite"/>
    </source>
</evidence>
<feature type="compositionally biased region" description="Polar residues" evidence="1">
    <location>
        <begin position="26"/>
        <end position="49"/>
    </location>
</feature>
<name>A0A7J6LZR1_PERCH</name>
<reference evidence="2 3" key="1">
    <citation type="submission" date="2020-04" db="EMBL/GenBank/DDBJ databases">
        <title>Perkinsus chesapeaki whole genome sequence.</title>
        <authorList>
            <person name="Bogema D.R."/>
        </authorList>
    </citation>
    <scope>NUCLEOTIDE SEQUENCE [LARGE SCALE GENOMIC DNA]</scope>
    <source>
        <strain evidence="2">ATCC PRA-425</strain>
    </source>
</reference>
<keyword evidence="3" id="KW-1185">Reference proteome</keyword>
<comment type="caution">
    <text evidence="2">The sequence shown here is derived from an EMBL/GenBank/DDBJ whole genome shotgun (WGS) entry which is preliminary data.</text>
</comment>
<dbReference type="EMBL" id="JAAPAO010000279">
    <property type="protein sequence ID" value="KAF4664788.1"/>
    <property type="molecule type" value="Genomic_DNA"/>
</dbReference>
<sequence length="108" mass="12053">SDYGIPSKRRSLSVTFADRQPRVGSIANSQMNTPTSSNDTSSGFDASPSTTVPLIAQEHSLATYHYVESYKDYNRRNSSGVPMAHGCMTAIRACLGLLPTRRRYRRYF</sequence>
<feature type="non-terminal residue" evidence="2">
    <location>
        <position position="1"/>
    </location>
</feature>
<accession>A0A7J6LZR1</accession>
<protein>
    <submittedName>
        <fullName evidence="2">Uncharacterized protein</fullName>
    </submittedName>
</protein>
<evidence type="ECO:0000313" key="3">
    <source>
        <dbReference type="Proteomes" id="UP000591131"/>
    </source>
</evidence>